<reference evidence="12" key="1">
    <citation type="submission" date="2021-03" db="EMBL/GenBank/DDBJ databases">
        <title>Comparative genomics and phylogenomic investigation of the class Geoglossomycetes provide insights into ecological specialization and systematics.</title>
        <authorList>
            <person name="Melie T."/>
            <person name="Pirro S."/>
            <person name="Miller A.N."/>
            <person name="Quandt A."/>
        </authorList>
    </citation>
    <scope>NUCLEOTIDE SEQUENCE</scope>
    <source>
        <strain evidence="12">GBOQ0MN5Z8</strain>
    </source>
</reference>
<sequence length="138" mass="14873">MAEGNAAGTLRPSIDFFYTAWPVADTALTTEILDLCQQASHYRQLKKGANEATKTLNRGISEIIILAADTAPLAILLHLPLLCEDKNVPYVYVPSKAALGRSCGVARSVIAASITTNEASDLMGQIQSLKDKVERLMI</sequence>
<evidence type="ECO:0000256" key="4">
    <source>
        <dbReference type="ARBA" id="ARBA00022728"/>
    </source>
</evidence>
<comment type="caution">
    <text evidence="12">The sequence shown here is derived from an EMBL/GenBank/DDBJ whole genome shotgun (WGS) entry which is preliminary data.</text>
</comment>
<dbReference type="PANTHER" id="PTHR23105">
    <property type="entry name" value="RIBOSOMAL PROTEIN L7AE FAMILY MEMBER"/>
    <property type="match status" value="1"/>
</dbReference>
<keyword evidence="5 10" id="KW-0694">RNA-binding</keyword>
<evidence type="ECO:0000313" key="12">
    <source>
        <dbReference type="EMBL" id="KAH0545173.1"/>
    </source>
</evidence>
<evidence type="ECO:0000256" key="9">
    <source>
        <dbReference type="ARBA" id="ARBA00037456"/>
    </source>
</evidence>
<keyword evidence="8 10" id="KW-0687">Ribonucleoprotein</keyword>
<evidence type="ECO:0000256" key="10">
    <source>
        <dbReference type="RuleBase" id="RU366039"/>
    </source>
</evidence>
<dbReference type="GO" id="GO:0042254">
    <property type="term" value="P:ribosome biogenesis"/>
    <property type="evidence" value="ECO:0007669"/>
    <property type="project" value="InterPro"/>
</dbReference>
<dbReference type="InterPro" id="IPR002415">
    <property type="entry name" value="H/ACA_rnp_Nhp2-like"/>
</dbReference>
<evidence type="ECO:0000313" key="13">
    <source>
        <dbReference type="Proteomes" id="UP000698800"/>
    </source>
</evidence>
<dbReference type="InterPro" id="IPR050257">
    <property type="entry name" value="eL8/uL1-like"/>
</dbReference>
<dbReference type="EMBL" id="JAGHQL010000009">
    <property type="protein sequence ID" value="KAH0545173.1"/>
    <property type="molecule type" value="Genomic_DNA"/>
</dbReference>
<dbReference type="PRINTS" id="PR00883">
    <property type="entry name" value="NUCLEARHMG"/>
</dbReference>
<keyword evidence="7 10" id="KW-0539">Nucleus</keyword>
<feature type="domain" description="Ribosomal protein eL8/eL30/eS12/Gadd45" evidence="11">
    <location>
        <begin position="32"/>
        <end position="122"/>
    </location>
</feature>
<evidence type="ECO:0000256" key="8">
    <source>
        <dbReference type="ARBA" id="ARBA00023274"/>
    </source>
</evidence>
<organism evidence="12 13">
    <name type="scientific">Glutinoglossum americanum</name>
    <dbReference type="NCBI Taxonomy" id="1670608"/>
    <lineage>
        <taxon>Eukaryota</taxon>
        <taxon>Fungi</taxon>
        <taxon>Dikarya</taxon>
        <taxon>Ascomycota</taxon>
        <taxon>Pezizomycotina</taxon>
        <taxon>Geoglossomycetes</taxon>
        <taxon>Geoglossales</taxon>
        <taxon>Geoglossaceae</taxon>
        <taxon>Glutinoglossum</taxon>
    </lineage>
</organism>
<dbReference type="PRINTS" id="PR00881">
    <property type="entry name" value="L7ARS6FAMILY"/>
</dbReference>
<dbReference type="FunFam" id="3.30.1330.30:FF:000002">
    <property type="entry name" value="NHP2-like protein 1 homolog"/>
    <property type="match status" value="1"/>
</dbReference>
<dbReference type="OrthoDB" id="1924699at2759"/>
<dbReference type="GO" id="GO:0031120">
    <property type="term" value="P:snRNA pseudouridine synthesis"/>
    <property type="evidence" value="ECO:0007669"/>
    <property type="project" value="UniProtKB-UniRule"/>
</dbReference>
<evidence type="ECO:0000259" key="11">
    <source>
        <dbReference type="Pfam" id="PF01248"/>
    </source>
</evidence>
<keyword evidence="4" id="KW-0747">Spliceosome</keyword>
<dbReference type="GO" id="GO:0005681">
    <property type="term" value="C:spliceosomal complex"/>
    <property type="evidence" value="ECO:0007669"/>
    <property type="project" value="UniProtKB-KW"/>
</dbReference>
<evidence type="ECO:0000256" key="6">
    <source>
        <dbReference type="ARBA" id="ARBA00023187"/>
    </source>
</evidence>
<dbReference type="InterPro" id="IPR004037">
    <property type="entry name" value="Ribosomal_eL8-like_CS"/>
</dbReference>
<gene>
    <name evidence="12" type="primary">SNU13</name>
    <name evidence="12" type="ORF">FGG08_000785</name>
</gene>
<keyword evidence="3" id="KW-0507">mRNA processing</keyword>
<evidence type="ECO:0000256" key="2">
    <source>
        <dbReference type="ARBA" id="ARBA00007337"/>
    </source>
</evidence>
<dbReference type="InterPro" id="IPR004038">
    <property type="entry name" value="Ribosomal_eL8/eL30/eS12/Gad45"/>
</dbReference>
<dbReference type="GO" id="GO:0003723">
    <property type="term" value="F:RNA binding"/>
    <property type="evidence" value="ECO:0007669"/>
    <property type="project" value="UniProtKB-UniRule"/>
</dbReference>
<dbReference type="GO" id="GO:0031429">
    <property type="term" value="C:box H/ACA snoRNP complex"/>
    <property type="evidence" value="ECO:0007669"/>
    <property type="project" value="UniProtKB-UniRule"/>
</dbReference>
<dbReference type="InterPro" id="IPR018492">
    <property type="entry name" value="Ribosomal_eL8/Nhp2"/>
</dbReference>
<dbReference type="Gene3D" id="3.30.1330.30">
    <property type="match status" value="1"/>
</dbReference>
<keyword evidence="6" id="KW-0508">mRNA splicing</keyword>
<dbReference type="Proteomes" id="UP000698800">
    <property type="component" value="Unassembled WGS sequence"/>
</dbReference>
<comment type="function">
    <text evidence="9">Common component of the spliceosome and rRNA processing machinery. In association with the spliceosomal U4/U6.U5 tri-snRNP particle, required for splicing of pre-mRNA. In association with box C/D snoRNPs, required for processing of pre-ribosomal RNA (rRNA) and site-specific 2'-O-methylation of substrate RNAs. Essential for the accumulation and stability of U4 snRNA, U6 snRNA, and box C/D snoRNAs.</text>
</comment>
<evidence type="ECO:0000256" key="3">
    <source>
        <dbReference type="ARBA" id="ARBA00022664"/>
    </source>
</evidence>
<dbReference type="SUPFAM" id="SSF55315">
    <property type="entry name" value="L30e-like"/>
    <property type="match status" value="1"/>
</dbReference>
<evidence type="ECO:0000256" key="1">
    <source>
        <dbReference type="ARBA" id="ARBA00004604"/>
    </source>
</evidence>
<dbReference type="AlphaFoldDB" id="A0A9P8L0Y8"/>
<dbReference type="GO" id="GO:0000398">
    <property type="term" value="P:mRNA splicing, via spliceosome"/>
    <property type="evidence" value="ECO:0007669"/>
    <property type="project" value="UniProtKB-UniRule"/>
</dbReference>
<keyword evidence="13" id="KW-1185">Reference proteome</keyword>
<evidence type="ECO:0000256" key="5">
    <source>
        <dbReference type="ARBA" id="ARBA00022884"/>
    </source>
</evidence>
<dbReference type="InterPro" id="IPR029064">
    <property type="entry name" value="Ribosomal_eL30-like_sf"/>
</dbReference>
<name>A0A9P8L0Y8_9PEZI</name>
<dbReference type="Pfam" id="PF01248">
    <property type="entry name" value="Ribosomal_L7Ae"/>
    <property type="match status" value="1"/>
</dbReference>
<comment type="similarity">
    <text evidence="2 10">Belongs to the eukaryotic ribosomal protein eL8 family.</text>
</comment>
<comment type="function">
    <text evidence="10">Required for ribosome biogenesis. Part of a complex which catalyzes pseudouridylation of rRNA. This involves the isomerization of uridine such that the ribose is subsequently attached to C5, instead of the normal N1. Pseudouridine ('psi') residues may serve to stabilize the conformation of rRNAs.</text>
</comment>
<evidence type="ECO:0000256" key="7">
    <source>
        <dbReference type="ARBA" id="ARBA00023242"/>
    </source>
</evidence>
<comment type="subcellular location">
    <subcellularLocation>
        <location evidence="1 10">Nucleus</location>
        <location evidence="1 10">Nucleolus</location>
    </subcellularLocation>
</comment>
<protein>
    <recommendedName>
        <fullName evidence="10">H/ACA ribonucleoprotein complex subunit 2</fullName>
    </recommendedName>
    <alternativeName>
        <fullName evidence="10">Nucleolar protein family A member 2</fullName>
    </alternativeName>
</protein>
<accession>A0A9P8L0Y8</accession>
<proteinExistence type="inferred from homology"/>
<dbReference type="PROSITE" id="PS01082">
    <property type="entry name" value="RIBOSOMAL_L7AE"/>
    <property type="match status" value="1"/>
</dbReference>